<sequence>MKYLRNSLIIISLSLLSTYVKAQMDTLGYLKQFEVNKAKYVGKPLSVLLDDMTSIQPKLVFSHSAFTNKHFRIFSDFKFDTKNAYSINSISMLVYWQTPIHSEEANQYRNRNKSLFTPDERSFYGNKIIKDIKVNR</sequence>
<dbReference type="Proteomes" id="UP000190057">
    <property type="component" value="Chromosome"/>
</dbReference>
<protein>
    <submittedName>
        <fullName evidence="2">Uncharacterized protein</fullName>
    </submittedName>
</protein>
<evidence type="ECO:0000313" key="2">
    <source>
        <dbReference type="EMBL" id="ATC37788.1"/>
    </source>
</evidence>
<keyword evidence="3" id="KW-1185">Reference proteome</keyword>
<feature type="chain" id="PRO_5046099342" evidence="1">
    <location>
        <begin position="23"/>
        <end position="136"/>
    </location>
</feature>
<dbReference type="GeneID" id="56686137"/>
<keyword evidence="1" id="KW-0732">Signal</keyword>
<name>A0ABM6MY41_9FLAO</name>
<gene>
    <name evidence="2" type="ORF">BAZ09_016730</name>
</gene>
<dbReference type="EMBL" id="CP023401">
    <property type="protein sequence ID" value="ATC37788.1"/>
    <property type="molecule type" value="Genomic_DNA"/>
</dbReference>
<reference evidence="2 3" key="1">
    <citation type="submission" date="2017-09" db="EMBL/GenBank/DDBJ databases">
        <title>Complete circularized genomes of four mosquito-derived Elizabethkingia anophelis isolates.</title>
        <authorList>
            <person name="Nicholson A.C."/>
            <person name="Xu J."/>
        </authorList>
    </citation>
    <scope>NUCLEOTIDE SEQUENCE [LARGE SCALE GENOMIC DNA]</scope>
    <source>
        <strain evidence="2 3">R26</strain>
    </source>
</reference>
<organism evidence="2 3">
    <name type="scientific">Elizabethkingia anophelis R26</name>
    <dbReference type="NCBI Taxonomy" id="1246994"/>
    <lineage>
        <taxon>Bacteria</taxon>
        <taxon>Pseudomonadati</taxon>
        <taxon>Bacteroidota</taxon>
        <taxon>Flavobacteriia</taxon>
        <taxon>Flavobacteriales</taxon>
        <taxon>Weeksellaceae</taxon>
        <taxon>Elizabethkingia</taxon>
    </lineage>
</organism>
<proteinExistence type="predicted"/>
<evidence type="ECO:0000256" key="1">
    <source>
        <dbReference type="SAM" id="SignalP"/>
    </source>
</evidence>
<dbReference type="RefSeq" id="WP_009092176.1">
    <property type="nucleotide sequence ID" value="NZ_ANIW01000048.1"/>
</dbReference>
<evidence type="ECO:0000313" key="3">
    <source>
        <dbReference type="Proteomes" id="UP000190057"/>
    </source>
</evidence>
<accession>A0ABM6MY41</accession>
<feature type="signal peptide" evidence="1">
    <location>
        <begin position="1"/>
        <end position="22"/>
    </location>
</feature>